<sequence length="293" mass="32932">MLSIQTRLTWVWVLLPDHSTLKSILYFSCAVGVTIVISSQELEERGIVIRFVTGSATHFGTSRVINMNAITTYTGGVWRIAAINEAGGWKDRTIVQDMDLAVRACLKGWKFLYLGDLKASSSMLLLWDSFLTSDEKYNIVEQVTIDITNQVGLDVNLAIIHEWLFAPLQFISGLGPTKAASLQTEFGYTVIMQKSRKVTTSVDESVICWSFYVWPTSKVRTFASREADVVETEDVYFGADVLLWKRQRISWRIIVVATVERLTEKASSVGSQQVIISVNFFTKNLCAPIILHC</sequence>
<dbReference type="PANTHER" id="PTHR32044">
    <property type="entry name" value="GLUCOMANNAN 4-BETA-MANNOSYLTRANSFERASE 9"/>
    <property type="match status" value="1"/>
</dbReference>
<gene>
    <name evidence="9" type="ORF">M8C21_010361</name>
</gene>
<evidence type="ECO:0000256" key="3">
    <source>
        <dbReference type="ARBA" id="ARBA00022679"/>
    </source>
</evidence>
<name>A0AAD5C4H8_AMBAR</name>
<dbReference type="SUPFAM" id="SSF53448">
    <property type="entry name" value="Nucleotide-diphospho-sugar transferases"/>
    <property type="match status" value="1"/>
</dbReference>
<evidence type="ECO:0000313" key="10">
    <source>
        <dbReference type="Proteomes" id="UP001206925"/>
    </source>
</evidence>
<evidence type="ECO:0000256" key="4">
    <source>
        <dbReference type="ARBA" id="ARBA00022692"/>
    </source>
</evidence>
<dbReference type="GO" id="GO:0000139">
    <property type="term" value="C:Golgi membrane"/>
    <property type="evidence" value="ECO:0007669"/>
    <property type="project" value="UniProtKB-SubCell"/>
</dbReference>
<reference evidence="9" key="1">
    <citation type="submission" date="2022-06" db="EMBL/GenBank/DDBJ databases">
        <title>Uncovering the hologenomic basis of an extraordinary plant invasion.</title>
        <authorList>
            <person name="Bieker V.C."/>
            <person name="Martin M.D."/>
            <person name="Gilbert T."/>
            <person name="Hodgins K."/>
            <person name="Battlay P."/>
            <person name="Petersen B."/>
            <person name="Wilson J."/>
        </authorList>
    </citation>
    <scope>NUCLEOTIDE SEQUENCE</scope>
    <source>
        <strain evidence="9">AA19_3_7</strain>
        <tissue evidence="9">Leaf</tissue>
    </source>
</reference>
<keyword evidence="10" id="KW-1185">Reference proteome</keyword>
<comment type="caution">
    <text evidence="9">The sequence shown here is derived from an EMBL/GenBank/DDBJ whole genome shotgun (WGS) entry which is preliminary data.</text>
</comment>
<dbReference type="Pfam" id="PF14635">
    <property type="entry name" value="HHH_7"/>
    <property type="match status" value="1"/>
</dbReference>
<dbReference type="AlphaFoldDB" id="A0AAD5C4H8"/>
<dbReference type="InterPro" id="IPR032706">
    <property type="entry name" value="Spt6_HHH"/>
</dbReference>
<organism evidence="9 10">
    <name type="scientific">Ambrosia artemisiifolia</name>
    <name type="common">Common ragweed</name>
    <dbReference type="NCBI Taxonomy" id="4212"/>
    <lineage>
        <taxon>Eukaryota</taxon>
        <taxon>Viridiplantae</taxon>
        <taxon>Streptophyta</taxon>
        <taxon>Embryophyta</taxon>
        <taxon>Tracheophyta</taxon>
        <taxon>Spermatophyta</taxon>
        <taxon>Magnoliopsida</taxon>
        <taxon>eudicotyledons</taxon>
        <taxon>Gunneridae</taxon>
        <taxon>Pentapetalae</taxon>
        <taxon>asterids</taxon>
        <taxon>campanulids</taxon>
        <taxon>Asterales</taxon>
        <taxon>Asteraceae</taxon>
        <taxon>Asteroideae</taxon>
        <taxon>Heliantheae alliance</taxon>
        <taxon>Heliantheae</taxon>
        <taxon>Ambrosia</taxon>
    </lineage>
</organism>
<evidence type="ECO:0000313" key="9">
    <source>
        <dbReference type="EMBL" id="KAI7734925.1"/>
    </source>
</evidence>
<keyword evidence="5" id="KW-1133">Transmembrane helix</keyword>
<feature type="domain" description="Transcription elongation factor Spt6 helix-hairpin-helix motif" evidence="8">
    <location>
        <begin position="127"/>
        <end position="183"/>
    </location>
</feature>
<keyword evidence="4" id="KW-0812">Transmembrane</keyword>
<evidence type="ECO:0000256" key="5">
    <source>
        <dbReference type="ARBA" id="ARBA00022989"/>
    </source>
</evidence>
<evidence type="ECO:0000256" key="7">
    <source>
        <dbReference type="ARBA" id="ARBA00023136"/>
    </source>
</evidence>
<dbReference type="GO" id="GO:0051753">
    <property type="term" value="F:mannan synthase activity"/>
    <property type="evidence" value="ECO:0007669"/>
    <property type="project" value="TreeGrafter"/>
</dbReference>
<dbReference type="EMBL" id="JAMZMK010009616">
    <property type="protein sequence ID" value="KAI7734925.1"/>
    <property type="molecule type" value="Genomic_DNA"/>
</dbReference>
<keyword evidence="6" id="KW-0333">Golgi apparatus</keyword>
<proteinExistence type="predicted"/>
<dbReference type="InterPro" id="IPR029044">
    <property type="entry name" value="Nucleotide-diphossugar_trans"/>
</dbReference>
<evidence type="ECO:0000256" key="1">
    <source>
        <dbReference type="ARBA" id="ARBA00004394"/>
    </source>
</evidence>
<evidence type="ECO:0000256" key="2">
    <source>
        <dbReference type="ARBA" id="ARBA00022676"/>
    </source>
</evidence>
<protein>
    <recommendedName>
        <fullName evidence="8">Transcription elongation factor Spt6 helix-hairpin-helix motif domain-containing protein</fullName>
    </recommendedName>
</protein>
<evidence type="ECO:0000256" key="6">
    <source>
        <dbReference type="ARBA" id="ARBA00023034"/>
    </source>
</evidence>
<dbReference type="Gene3D" id="3.90.550.10">
    <property type="entry name" value="Spore Coat Polysaccharide Biosynthesis Protein SpsA, Chain A"/>
    <property type="match status" value="1"/>
</dbReference>
<keyword evidence="3" id="KW-0808">Transferase</keyword>
<evidence type="ECO:0000259" key="8">
    <source>
        <dbReference type="Pfam" id="PF14635"/>
    </source>
</evidence>
<accession>A0AAD5C4H8</accession>
<keyword evidence="7" id="KW-0472">Membrane</keyword>
<comment type="subcellular location">
    <subcellularLocation>
        <location evidence="1">Golgi apparatus membrane</location>
    </subcellularLocation>
</comment>
<dbReference type="PANTHER" id="PTHR32044:SF17">
    <property type="entry name" value="GLUCOMANNAN 4-BETA-MANNOSYLTRANSFERASE 2"/>
    <property type="match status" value="1"/>
</dbReference>
<dbReference type="Gene3D" id="1.10.150.850">
    <property type="entry name" value="Spt6, helix-hairpin-helix domain"/>
    <property type="match status" value="1"/>
</dbReference>
<keyword evidence="2" id="KW-0328">Glycosyltransferase</keyword>
<dbReference type="Proteomes" id="UP001206925">
    <property type="component" value="Unassembled WGS sequence"/>
</dbReference>